<dbReference type="Gene3D" id="3.40.1080.20">
    <property type="entry name" value="Acetyl-CoA hydrolase/transferase C-terminal domain"/>
    <property type="match status" value="1"/>
</dbReference>
<comment type="similarity">
    <text evidence="1">Belongs to the acetyl-CoA hydrolase/transferase family.</text>
</comment>
<dbReference type="KEGG" id="oho:Oweho_3154"/>
<dbReference type="GO" id="GO:0016787">
    <property type="term" value="F:hydrolase activity"/>
    <property type="evidence" value="ECO:0007669"/>
    <property type="project" value="UniProtKB-KW"/>
</dbReference>
<feature type="domain" description="Acetyl-CoA hydrolase/transferase C-terminal" evidence="4">
    <location>
        <begin position="264"/>
        <end position="416"/>
    </location>
</feature>
<dbReference type="PATRIC" id="fig|926562.3.peg.3175"/>
<accession>G8R381</accession>
<evidence type="ECO:0000259" key="3">
    <source>
        <dbReference type="Pfam" id="PF02550"/>
    </source>
</evidence>
<dbReference type="PANTHER" id="PTHR21432:SF20">
    <property type="entry name" value="ACETYL-COA HYDROLASE"/>
    <property type="match status" value="1"/>
</dbReference>
<gene>
    <name evidence="5" type="ordered locus">Oweho_3154</name>
</gene>
<dbReference type="InterPro" id="IPR038460">
    <property type="entry name" value="AcetylCoA_hyd_C_sf"/>
</dbReference>
<proteinExistence type="inferred from homology"/>
<name>G8R381_OWEHD</name>
<dbReference type="Pfam" id="PF13336">
    <property type="entry name" value="AcetylCoA_hyd_C"/>
    <property type="match status" value="1"/>
</dbReference>
<dbReference type="HOGENOM" id="CLU_030703_1_0_10"/>
<dbReference type="Gene3D" id="3.30.750.70">
    <property type="entry name" value="4-hydroxybutyrate coenzyme like domains"/>
    <property type="match status" value="1"/>
</dbReference>
<dbReference type="Pfam" id="PF02550">
    <property type="entry name" value="AcetylCoA_hydro"/>
    <property type="match status" value="1"/>
</dbReference>
<reference evidence="5 6" key="1">
    <citation type="journal article" date="2012" name="Stand. Genomic Sci.">
        <title>Genome sequence of the orange-pigmented seawater bacterium Owenweeksia hongkongensis type strain (UST20020801(T)).</title>
        <authorList>
            <person name="Riedel T."/>
            <person name="Held B."/>
            <person name="Nolan M."/>
            <person name="Lucas S."/>
            <person name="Lapidus A."/>
            <person name="Tice H."/>
            <person name="Del Rio T.G."/>
            <person name="Cheng J.F."/>
            <person name="Han C."/>
            <person name="Tapia R."/>
            <person name="Goodwin L.A."/>
            <person name="Pitluck S."/>
            <person name="Liolios K."/>
            <person name="Mavromatis K."/>
            <person name="Pagani I."/>
            <person name="Ivanova N."/>
            <person name="Mikhailova N."/>
            <person name="Pati A."/>
            <person name="Chen A."/>
            <person name="Palaniappan K."/>
            <person name="Rohde M."/>
            <person name="Tindall B.J."/>
            <person name="Detter J.C."/>
            <person name="Goker M."/>
            <person name="Woyke T."/>
            <person name="Bristow J."/>
            <person name="Eisen J.A."/>
            <person name="Markowitz V."/>
            <person name="Hugenholtz P."/>
            <person name="Klenk H.P."/>
            <person name="Kyrpides N.C."/>
        </authorList>
    </citation>
    <scope>NUCLEOTIDE SEQUENCE</scope>
    <source>
        <strain evidence="6">DSM 17368 / JCM 12287 / NRRL B-23963</strain>
    </source>
</reference>
<evidence type="ECO:0000256" key="2">
    <source>
        <dbReference type="ARBA" id="ARBA00022679"/>
    </source>
</evidence>
<dbReference type="PANTHER" id="PTHR21432">
    <property type="entry name" value="ACETYL-COA HYDROLASE-RELATED"/>
    <property type="match status" value="1"/>
</dbReference>
<protein>
    <submittedName>
        <fullName evidence="5">Acetyl-CoA hydrolase</fullName>
    </submittedName>
</protein>
<organism evidence="5 6">
    <name type="scientific">Owenweeksia hongkongensis (strain DSM 17368 / CIP 108786 / JCM 12287 / NRRL B-23963 / UST20020801)</name>
    <dbReference type="NCBI Taxonomy" id="926562"/>
    <lineage>
        <taxon>Bacteria</taxon>
        <taxon>Pseudomonadati</taxon>
        <taxon>Bacteroidota</taxon>
        <taxon>Flavobacteriia</taxon>
        <taxon>Flavobacteriales</taxon>
        <taxon>Owenweeksiaceae</taxon>
        <taxon>Owenweeksia</taxon>
    </lineage>
</organism>
<keyword evidence="5" id="KW-0378">Hydrolase</keyword>
<evidence type="ECO:0000313" key="6">
    <source>
        <dbReference type="Proteomes" id="UP000005631"/>
    </source>
</evidence>
<keyword evidence="2" id="KW-0808">Transferase</keyword>
<dbReference type="STRING" id="926562.Oweho_3154"/>
<feature type="domain" description="Acetyl-CoA hydrolase/transferase N-terminal" evidence="3">
    <location>
        <begin position="8"/>
        <end position="175"/>
    </location>
</feature>
<dbReference type="GO" id="GO:0008775">
    <property type="term" value="F:acetate CoA-transferase activity"/>
    <property type="evidence" value="ECO:0007669"/>
    <property type="project" value="InterPro"/>
</dbReference>
<dbReference type="EMBL" id="CP003156">
    <property type="protein sequence ID" value="AEV34106.1"/>
    <property type="molecule type" value="Genomic_DNA"/>
</dbReference>
<sequence>MKHNTALEAVSKIKSGQHIFIHTAAAAPKPLVEALVQRAGELSDITIYQLHTEGPAPYTEEQYQDTFTVNALFIGANCRKAVNAGRVNFIPCFLSEVPIMFRSGIIPLDVALIQVSPPDAKGFCSLGVSVDATRSAVEKSSLVIAQVNPRMPRTHGDGFIHIGDIDEYVVMETELPEHAPAPLTEVEKKIGEHIADIIEDGATLQMGIGSIPDAVLSCLGNHKNLGIHTEMFSDGVIPLVESGVINNSQKTIHPGTLVSGFLVGSRKLYDFVDDNPMVRMLDIQYVNDTKVIRKLPKMTTINSAIEVDITGQVSADSIGTMMYSGVGGQMDFVRGSSLSQGGKPIIALPSITSRGESKIASILKPGAGVVTTRAHVHYIATEYGIVNLYGKNLKERAKLLIDIAHPSHRENLERAAHDRYHKF</sequence>
<evidence type="ECO:0000313" key="5">
    <source>
        <dbReference type="EMBL" id="AEV34106.1"/>
    </source>
</evidence>
<dbReference type="InterPro" id="IPR046433">
    <property type="entry name" value="ActCoA_hydro"/>
</dbReference>
<keyword evidence="6" id="KW-1185">Reference proteome</keyword>
<dbReference type="GO" id="GO:0006083">
    <property type="term" value="P:acetate metabolic process"/>
    <property type="evidence" value="ECO:0007669"/>
    <property type="project" value="InterPro"/>
</dbReference>
<dbReference type="eggNOG" id="COG0427">
    <property type="taxonomic scope" value="Bacteria"/>
</dbReference>
<evidence type="ECO:0000256" key="1">
    <source>
        <dbReference type="ARBA" id="ARBA00009632"/>
    </source>
</evidence>
<dbReference type="SUPFAM" id="SSF100950">
    <property type="entry name" value="NagB/RpiA/CoA transferase-like"/>
    <property type="match status" value="2"/>
</dbReference>
<dbReference type="Proteomes" id="UP000005631">
    <property type="component" value="Chromosome"/>
</dbReference>
<dbReference type="InterPro" id="IPR037171">
    <property type="entry name" value="NagB/RpiA_transferase-like"/>
</dbReference>
<dbReference type="RefSeq" id="WP_014203453.1">
    <property type="nucleotide sequence ID" value="NC_016599.1"/>
</dbReference>
<dbReference type="AlphaFoldDB" id="G8R381"/>
<dbReference type="InterPro" id="IPR003702">
    <property type="entry name" value="ActCoA_hydro_N"/>
</dbReference>
<evidence type="ECO:0000259" key="4">
    <source>
        <dbReference type="Pfam" id="PF13336"/>
    </source>
</evidence>
<dbReference type="InterPro" id="IPR026888">
    <property type="entry name" value="AcetylCoA_hyd_C"/>
</dbReference>
<dbReference type="Gene3D" id="3.40.1080.10">
    <property type="entry name" value="Glutaconate Coenzyme A-transferase"/>
    <property type="match status" value="1"/>
</dbReference>
<dbReference type="OrthoDB" id="9801795at2"/>